<dbReference type="PANTHER" id="PTHR34292:SF2">
    <property type="entry name" value="OUTER SPORE WALL PROTEIN LDS1"/>
    <property type="match status" value="1"/>
</dbReference>
<keyword evidence="1" id="KW-1133">Transmembrane helix</keyword>
<dbReference type="eggNOG" id="ENOG502QVX4">
    <property type="taxonomic scope" value="Eukaryota"/>
</dbReference>
<dbReference type="PANTHER" id="PTHR34292">
    <property type="entry name" value="OUTER SPORE WALL PROTEIN LDS1"/>
    <property type="match status" value="1"/>
</dbReference>
<evidence type="ECO:0000313" key="3">
    <source>
        <dbReference type="EMBL" id="AOW31519.1"/>
    </source>
</evidence>
<keyword evidence="4" id="KW-1185">Reference proteome</keyword>
<dbReference type="InParanoid" id="A0A1D8PTQ7"/>
<dbReference type="GeneID" id="3642114"/>
<keyword evidence="1" id="KW-0472">Membrane</keyword>
<dbReference type="Proteomes" id="UP000000559">
    <property type="component" value="Chromosome R"/>
</dbReference>
<feature type="transmembrane region" description="Helical" evidence="1">
    <location>
        <begin position="210"/>
        <end position="232"/>
    </location>
</feature>
<dbReference type="CGD" id="CAL0000201421">
    <property type="gene designation" value="orf19.13763"/>
</dbReference>
<protein>
    <recommendedName>
        <fullName evidence="5">Outer spore wall protein RRT8</fullName>
    </recommendedName>
</protein>
<proteinExistence type="predicted"/>
<evidence type="ECO:0000313" key="2">
    <source>
        <dbReference type="CGD" id="CAL0000201421"/>
    </source>
</evidence>
<organism evidence="3 4">
    <name type="scientific">Candida albicans (strain SC5314 / ATCC MYA-2876)</name>
    <name type="common">Yeast</name>
    <dbReference type="NCBI Taxonomy" id="237561"/>
    <lineage>
        <taxon>Eukaryota</taxon>
        <taxon>Fungi</taxon>
        <taxon>Dikarya</taxon>
        <taxon>Ascomycota</taxon>
        <taxon>Saccharomycotina</taxon>
        <taxon>Pichiomycetes</taxon>
        <taxon>Debaryomycetaceae</taxon>
        <taxon>Candida/Lodderomyces clade</taxon>
        <taxon>Candida</taxon>
    </lineage>
</organism>
<dbReference type="GO" id="GO:0005619">
    <property type="term" value="C:ascospore wall"/>
    <property type="evidence" value="ECO:0000318"/>
    <property type="project" value="GO_Central"/>
</dbReference>
<dbReference type="GO" id="GO:0005628">
    <property type="term" value="C:prospore membrane"/>
    <property type="evidence" value="ECO:0000318"/>
    <property type="project" value="GO_Central"/>
</dbReference>
<sequence>MTIPLISIIKSRAYLYPLKGLYYFVTHPTVWPFYITILIPQLVLTLVIYSIMFSLFFPPQAIVYTLLMGPLGVIGAWYSLISQASTLSIFVVTISLMPHIQRVAYDAILSRECANDVVLMGKLRRYRKLPIRVRAREYLKAIPDFSIFPFSLLKLLVFFGIYFIPFVGPIIVLFFQSSKRGLKAHARYFKLKGFSRSDIRTIHKLNRPAYMGYGVVALWLESFPFINMFFMFTNTLGAALWAVDIEQQEKAVTENVAAATTTATDTNSVNQQGLVIPVHNEPATNIPEATPKTATNTI</sequence>
<reference evidence="3 4" key="2">
    <citation type="journal article" date="2007" name="Genome Biol.">
        <title>Assembly of the Candida albicans genome into sixteen supercontigs aligned on the eight chromosomes.</title>
        <authorList>
            <person name="van het Hoog M."/>
            <person name="Rast T.J."/>
            <person name="Martchenko M."/>
            <person name="Grindle S."/>
            <person name="Dignard D."/>
            <person name="Hogues H."/>
            <person name="Cuomo C."/>
            <person name="Berriman M."/>
            <person name="Scherer S."/>
            <person name="Magee B.B."/>
            <person name="Whiteway M."/>
            <person name="Chibana H."/>
            <person name="Nantel A."/>
            <person name="Magee P.T."/>
        </authorList>
    </citation>
    <scope>GENOME REANNOTATION</scope>
    <source>
        <strain evidence="4">SC5314 / ATCC MYA-2876</strain>
    </source>
</reference>
<reference evidence="3 4" key="1">
    <citation type="journal article" date="2004" name="Proc. Natl. Acad. Sci. U.S.A.">
        <title>The diploid genome sequence of Candida albicans.</title>
        <authorList>
            <person name="Jones T."/>
            <person name="Federspiel N.A."/>
            <person name="Chibana H."/>
            <person name="Dungan J."/>
            <person name="Kalman S."/>
            <person name="Magee B.B."/>
            <person name="Newport G."/>
            <person name="Thorstenson Y.R."/>
            <person name="Agabian N."/>
            <person name="Magee P.T."/>
            <person name="Davis R.W."/>
            <person name="Scherer S."/>
        </authorList>
    </citation>
    <scope>NUCLEOTIDE SEQUENCE [LARGE SCALE GENOMIC DNA]</scope>
    <source>
        <strain evidence="4">SC5314 / ATCC MYA-2876</strain>
    </source>
</reference>
<dbReference type="GO" id="GO:0005811">
    <property type="term" value="C:lipid droplet"/>
    <property type="evidence" value="ECO:0000318"/>
    <property type="project" value="GO_Central"/>
</dbReference>
<evidence type="ECO:0008006" key="5">
    <source>
        <dbReference type="Google" id="ProtNLM"/>
    </source>
</evidence>
<dbReference type="InterPro" id="IPR052786">
    <property type="entry name" value="Spore_wall_assembly"/>
</dbReference>
<dbReference type="RefSeq" id="XP_019331106.1">
    <property type="nucleotide sequence ID" value="XM_019475561.1"/>
</dbReference>
<name>A0A1D8PTQ7_CANAL</name>
<dbReference type="EMBL" id="CP017630">
    <property type="protein sequence ID" value="AOW31519.1"/>
    <property type="molecule type" value="Genomic_DNA"/>
</dbReference>
<reference evidence="3 4" key="3">
    <citation type="journal article" date="2013" name="Genome Biol.">
        <title>Assembly of a phased diploid Candida albicans genome facilitates allele-specific measurements and provides a simple model for repeat and indel structure.</title>
        <authorList>
            <person name="Muzzey D."/>
            <person name="Schwartz K."/>
            <person name="Weissman J.S."/>
            <person name="Sherlock G."/>
        </authorList>
    </citation>
    <scope>NUCLEOTIDE SEQUENCE [LARGE SCALE GENOMIC DNA]</scope>
    <source>
        <strain evidence="4">SC5314 / ATCC MYA-2876</strain>
    </source>
</reference>
<gene>
    <name evidence="3" type="ordered locus">CAALFM_CR08380CA</name>
    <name evidence="2" type="ordered locus">orf19.13763</name>
</gene>
<evidence type="ECO:0000313" key="4">
    <source>
        <dbReference type="Proteomes" id="UP000000559"/>
    </source>
</evidence>
<dbReference type="VEuPathDB" id="FungiDB:CR_08380C_A"/>
<dbReference type="KEGG" id="cal:CAALFM_CR08380CA"/>
<keyword evidence="1" id="KW-0812">Transmembrane</keyword>
<dbReference type="FunCoup" id="A0A1D8PTQ7">
    <property type="interactions" value="38"/>
</dbReference>
<accession>A0A1D8PTQ7</accession>
<feature type="transmembrane region" description="Helical" evidence="1">
    <location>
        <begin position="155"/>
        <end position="175"/>
    </location>
</feature>
<dbReference type="OrthoDB" id="10012223at2759"/>
<dbReference type="OMA" id="GRYFQLK"/>
<evidence type="ECO:0000256" key="1">
    <source>
        <dbReference type="SAM" id="Phobius"/>
    </source>
</evidence>
<dbReference type="AlphaFoldDB" id="A0A1D8PTQ7"/>